<reference evidence="2 3" key="1">
    <citation type="submission" date="2018-02" db="EMBL/GenBank/DDBJ databases">
        <title>Genomic Encyclopedia of Archaeal and Bacterial Type Strains, Phase II (KMG-II): from individual species to whole genera.</title>
        <authorList>
            <person name="Goeker M."/>
        </authorList>
    </citation>
    <scope>NUCLEOTIDE SEQUENCE [LARGE SCALE GENOMIC DNA]</scope>
    <source>
        <strain evidence="2 3">DSM 15099</strain>
    </source>
</reference>
<organism evidence="2 3">
    <name type="scientific">Clostridium algidicarnis DSM 15099</name>
    <dbReference type="NCBI Taxonomy" id="1121295"/>
    <lineage>
        <taxon>Bacteria</taxon>
        <taxon>Bacillati</taxon>
        <taxon>Bacillota</taxon>
        <taxon>Clostridia</taxon>
        <taxon>Eubacteriales</taxon>
        <taxon>Clostridiaceae</taxon>
        <taxon>Clostridium</taxon>
    </lineage>
</organism>
<dbReference type="Pfam" id="PF11823">
    <property type="entry name" value="Se_S_carrier"/>
    <property type="match status" value="1"/>
</dbReference>
<dbReference type="OrthoDB" id="3192849at2"/>
<dbReference type="STRING" id="37659.GCA_000703125_02630"/>
<evidence type="ECO:0000313" key="3">
    <source>
        <dbReference type="Proteomes" id="UP000239863"/>
    </source>
</evidence>
<dbReference type="RefSeq" id="WP_104409115.1">
    <property type="nucleotide sequence ID" value="NZ_PTIS01000001.1"/>
</dbReference>
<proteinExistence type="predicted"/>
<evidence type="ECO:0000313" key="2">
    <source>
        <dbReference type="EMBL" id="PPK49656.1"/>
    </source>
</evidence>
<dbReference type="AlphaFoldDB" id="A0A2S6G1A2"/>
<gene>
    <name evidence="2" type="ORF">BD821_101320</name>
</gene>
<dbReference type="Proteomes" id="UP000239863">
    <property type="component" value="Unassembled WGS sequence"/>
</dbReference>
<dbReference type="InterPro" id="IPR021778">
    <property type="entry name" value="Se/S_carrier-like"/>
</dbReference>
<name>A0A2S6G1A2_9CLOT</name>
<evidence type="ECO:0000259" key="1">
    <source>
        <dbReference type="Pfam" id="PF11823"/>
    </source>
</evidence>
<feature type="domain" description="Putative Se/S carrier protein-like" evidence="1">
    <location>
        <begin position="8"/>
        <end position="54"/>
    </location>
</feature>
<protein>
    <submittedName>
        <fullName evidence="2">Uncharacterized protein DUF3343</fullName>
    </submittedName>
</protein>
<accession>A0A2S6G1A2</accession>
<sequence length="84" mass="9776">MVKNNDANYICLFYTHSGAIKFTNIINAENISYKILPTPRKLSSNCGISVEFCYDKDINPFIISDIEKVFLINDRNYELIYENE</sequence>
<comment type="caution">
    <text evidence="2">The sequence shown here is derived from an EMBL/GenBank/DDBJ whole genome shotgun (WGS) entry which is preliminary data.</text>
</comment>
<dbReference type="EMBL" id="PTIS01000001">
    <property type="protein sequence ID" value="PPK49656.1"/>
    <property type="molecule type" value="Genomic_DNA"/>
</dbReference>